<evidence type="ECO:0000256" key="3">
    <source>
        <dbReference type="SAM" id="Phobius"/>
    </source>
</evidence>
<dbReference type="RefSeq" id="WP_245577305.1">
    <property type="nucleotide sequence ID" value="NZ_JBIAZU010000005.1"/>
</dbReference>
<dbReference type="Gene3D" id="3.40.50.300">
    <property type="entry name" value="P-loop containing nucleotide triphosphate hydrolases"/>
    <property type="match status" value="1"/>
</dbReference>
<dbReference type="Proteomes" id="UP001602245">
    <property type="component" value="Unassembled WGS sequence"/>
</dbReference>
<dbReference type="SMART" id="SM00382">
    <property type="entry name" value="AAA"/>
    <property type="match status" value="1"/>
</dbReference>
<feature type="compositionally biased region" description="Acidic residues" evidence="2">
    <location>
        <begin position="534"/>
        <end position="543"/>
    </location>
</feature>
<feature type="transmembrane region" description="Helical" evidence="3">
    <location>
        <begin position="62"/>
        <end position="83"/>
    </location>
</feature>
<feature type="binding site" evidence="1">
    <location>
        <begin position="286"/>
        <end position="293"/>
    </location>
    <ligand>
        <name>ATP</name>
        <dbReference type="ChEBI" id="CHEBI:30616"/>
    </ligand>
</feature>
<accession>A0ABW6WKW4</accession>
<keyword evidence="3" id="KW-0472">Membrane</keyword>
<evidence type="ECO:0000313" key="6">
    <source>
        <dbReference type="Proteomes" id="UP001602245"/>
    </source>
</evidence>
<dbReference type="PROSITE" id="PS50901">
    <property type="entry name" value="FTSK"/>
    <property type="match status" value="1"/>
</dbReference>
<dbReference type="SUPFAM" id="SSF52540">
    <property type="entry name" value="P-loop containing nucleoside triphosphate hydrolases"/>
    <property type="match status" value="1"/>
</dbReference>
<feature type="region of interest" description="Disordered" evidence="2">
    <location>
        <begin position="508"/>
        <end position="582"/>
    </location>
</feature>
<proteinExistence type="predicted"/>
<feature type="domain" description="FtsK" evidence="4">
    <location>
        <begin position="261"/>
        <end position="443"/>
    </location>
</feature>
<keyword evidence="3" id="KW-0812">Transmembrane</keyword>
<feature type="compositionally biased region" description="Low complexity" evidence="2">
    <location>
        <begin position="512"/>
        <end position="529"/>
    </location>
</feature>
<feature type="transmembrane region" description="Helical" evidence="3">
    <location>
        <begin position="95"/>
        <end position="115"/>
    </location>
</feature>
<organism evidence="5 6">
    <name type="scientific">Paractinoplanes globisporus</name>
    <dbReference type="NCBI Taxonomy" id="113565"/>
    <lineage>
        <taxon>Bacteria</taxon>
        <taxon>Bacillati</taxon>
        <taxon>Actinomycetota</taxon>
        <taxon>Actinomycetes</taxon>
        <taxon>Micromonosporales</taxon>
        <taxon>Micromonosporaceae</taxon>
        <taxon>Paractinoplanes</taxon>
    </lineage>
</organism>
<keyword evidence="6" id="KW-1185">Reference proteome</keyword>
<evidence type="ECO:0000313" key="5">
    <source>
        <dbReference type="EMBL" id="MFF5293648.1"/>
    </source>
</evidence>
<keyword evidence="3" id="KW-1133">Transmembrane helix</keyword>
<dbReference type="InterPro" id="IPR002543">
    <property type="entry name" value="FtsK_dom"/>
</dbReference>
<dbReference type="EMBL" id="JBIAZU010000005">
    <property type="protein sequence ID" value="MFF5293648.1"/>
    <property type="molecule type" value="Genomic_DNA"/>
</dbReference>
<dbReference type="InterPro" id="IPR027417">
    <property type="entry name" value="P-loop_NTPase"/>
</dbReference>
<gene>
    <name evidence="5" type="ORF">ACFY35_29805</name>
</gene>
<keyword evidence="1" id="KW-0067">ATP-binding</keyword>
<reference evidence="5 6" key="1">
    <citation type="submission" date="2024-10" db="EMBL/GenBank/DDBJ databases">
        <title>The Natural Products Discovery Center: Release of the First 8490 Sequenced Strains for Exploring Actinobacteria Biosynthetic Diversity.</title>
        <authorList>
            <person name="Kalkreuter E."/>
            <person name="Kautsar S.A."/>
            <person name="Yang D."/>
            <person name="Bader C.D."/>
            <person name="Teijaro C.N."/>
            <person name="Fluegel L."/>
            <person name="Davis C.M."/>
            <person name="Simpson J.R."/>
            <person name="Lauterbach L."/>
            <person name="Steele A.D."/>
            <person name="Gui C."/>
            <person name="Meng S."/>
            <person name="Li G."/>
            <person name="Viehrig K."/>
            <person name="Ye F."/>
            <person name="Su P."/>
            <person name="Kiefer A.F."/>
            <person name="Nichols A."/>
            <person name="Cepeda A.J."/>
            <person name="Yan W."/>
            <person name="Fan B."/>
            <person name="Jiang Y."/>
            <person name="Adhikari A."/>
            <person name="Zheng C.-J."/>
            <person name="Schuster L."/>
            <person name="Cowan T.M."/>
            <person name="Smanski M.J."/>
            <person name="Chevrette M.G."/>
            <person name="De Carvalho L.P.S."/>
            <person name="Shen B."/>
        </authorList>
    </citation>
    <scope>NUCLEOTIDE SEQUENCE [LARGE SCALE GENOMIC DNA]</scope>
    <source>
        <strain evidence="5 6">NPDC000087</strain>
    </source>
</reference>
<name>A0ABW6WKW4_9ACTN</name>
<keyword evidence="1" id="KW-0547">Nucleotide-binding</keyword>
<comment type="caution">
    <text evidence="5">The sequence shown here is derived from an EMBL/GenBank/DDBJ whole genome shotgun (WGS) entry which is preliminary data.</text>
</comment>
<evidence type="ECO:0000256" key="2">
    <source>
        <dbReference type="SAM" id="MobiDB-lite"/>
    </source>
</evidence>
<feature type="transmembrane region" description="Helical" evidence="3">
    <location>
        <begin position="29"/>
        <end position="50"/>
    </location>
</feature>
<protein>
    <recommendedName>
        <fullName evidence="4">FtsK domain-containing protein</fullName>
    </recommendedName>
</protein>
<evidence type="ECO:0000256" key="1">
    <source>
        <dbReference type="PROSITE-ProRule" id="PRU00289"/>
    </source>
</evidence>
<dbReference type="InterPro" id="IPR003593">
    <property type="entry name" value="AAA+_ATPase"/>
</dbReference>
<sequence>MARQTRRYAGGMDAARGASYEVKGNPLPYVIPPVAAIGNLILAGVLSRLWGAYAHPTVWQAAWRAALILACSAAIVWCTYAVGRARQTPLRAASMLMSTAACGGLFVLTFTRWSFDKIMTYLLIMVTASIMLAVTKLLHGKGDDARASMFGELSERVKELQDIGKTSKPKQIEGRLVARAEMLPGADFNSLAKPEVRTGIASALDVPPGGVRMIRDRNTPRTGRIEISPVDMLEHPPAWPGLSAPGGSIGQPLRIAVYQTGAPIPLLLPGDSQAGRNAIGVLILLGQAGSGKTELQLTLAAEARSRTDAEVVYIDGRKGLQLPKAFRDAMHVMITNAEDGERYLDGLIPEVAKRAGQIGGHGHEQWTAGCTKCPKFRVVIVDEASKFVESEDTLVELAESVRSVGIFVLLGLQRATGDRMPTSVRTTVGGVICMGVRDIGEGARVLSEETIEAGADPGWKNRKPGALYAELPGTDPDDWSLPGRTFKPDRDGVIGELADYLATIDEAPASPPVRAATRTPAPTSAAPVTHRADGDDDDPDADKDVECAPPPIDPDCPPDEDGADPHEPITVPNRPRVPLDLDPETERQYSPAEIRAMIRQAIVTAYGNGRRQVRPSNFAPLVGIVGENGLKPPTLAKILGEFCQGPTPLLRKNDRGVYEILPPGDGDPGTALARAA</sequence>
<evidence type="ECO:0000259" key="4">
    <source>
        <dbReference type="PROSITE" id="PS50901"/>
    </source>
</evidence>